<protein>
    <recommendedName>
        <fullName evidence="8">Phytoene dehydrogenase</fullName>
    </recommendedName>
</protein>
<dbReference type="EMBL" id="CP114040">
    <property type="protein sequence ID" value="WAS92383.1"/>
    <property type="molecule type" value="Genomic_DNA"/>
</dbReference>
<comment type="cofactor">
    <cofactor evidence="1">
        <name>FAD</name>
        <dbReference type="ChEBI" id="CHEBI:57692"/>
    </cofactor>
</comment>
<keyword evidence="6" id="KW-0274">FAD</keyword>
<evidence type="ECO:0000256" key="2">
    <source>
        <dbReference type="ARBA" id="ARBA00004829"/>
    </source>
</evidence>
<evidence type="ECO:0000256" key="6">
    <source>
        <dbReference type="ARBA" id="ARBA00022827"/>
    </source>
</evidence>
<reference evidence="11" key="1">
    <citation type="submission" date="2022-11" db="EMBL/GenBank/DDBJ databases">
        <title>Minimal conservation of predation-associated metabolite biosynthetic gene clusters underscores biosynthetic potential of Myxococcota including descriptions for ten novel species: Archangium lansinium sp. nov., Myxococcus landrumus sp. nov., Nannocystis bai.</title>
        <authorList>
            <person name="Ahearne A."/>
            <person name="Stevens C."/>
            <person name="Dowd S."/>
        </authorList>
    </citation>
    <scope>NUCLEOTIDE SEQUENCE</scope>
    <source>
        <strain evidence="11">Fl3</strain>
    </source>
</reference>
<dbReference type="PANTHER" id="PTHR43734:SF3">
    <property type="entry name" value="B-CAROTENE KETOLASE"/>
    <property type="match status" value="1"/>
</dbReference>
<evidence type="ECO:0000256" key="8">
    <source>
        <dbReference type="ARBA" id="ARBA00031986"/>
    </source>
</evidence>
<keyword evidence="7 9" id="KW-0560">Oxidoreductase</keyword>
<dbReference type="InterPro" id="IPR008150">
    <property type="entry name" value="Phytoene_DH_bac_CS"/>
</dbReference>
<accession>A0ABY7GZE2</accession>
<evidence type="ECO:0000313" key="11">
    <source>
        <dbReference type="EMBL" id="WAS92383.1"/>
    </source>
</evidence>
<comment type="pathway">
    <text evidence="2 9">Carotenoid biosynthesis.</text>
</comment>
<evidence type="ECO:0000256" key="3">
    <source>
        <dbReference type="ARBA" id="ARBA00006046"/>
    </source>
</evidence>
<organism evidence="11 12">
    <name type="scientific">Nannocystis punicea</name>
    <dbReference type="NCBI Taxonomy" id="2995304"/>
    <lineage>
        <taxon>Bacteria</taxon>
        <taxon>Pseudomonadati</taxon>
        <taxon>Myxococcota</taxon>
        <taxon>Polyangia</taxon>
        <taxon>Nannocystales</taxon>
        <taxon>Nannocystaceae</taxon>
        <taxon>Nannocystis</taxon>
    </lineage>
</organism>
<evidence type="ECO:0000259" key="10">
    <source>
        <dbReference type="Pfam" id="PF01593"/>
    </source>
</evidence>
<proteinExistence type="inferred from homology"/>
<feature type="domain" description="Amine oxidase" evidence="10">
    <location>
        <begin position="14"/>
        <end position="483"/>
    </location>
</feature>
<dbReference type="InterPro" id="IPR014105">
    <property type="entry name" value="Carotenoid/retinoid_OxRdtase"/>
</dbReference>
<evidence type="ECO:0000256" key="4">
    <source>
        <dbReference type="ARBA" id="ARBA00022630"/>
    </source>
</evidence>
<dbReference type="PROSITE" id="PS00982">
    <property type="entry name" value="PHYTOENE_DH"/>
    <property type="match status" value="1"/>
</dbReference>
<keyword evidence="4" id="KW-0285">Flavoprotein</keyword>
<evidence type="ECO:0000256" key="1">
    <source>
        <dbReference type="ARBA" id="ARBA00001974"/>
    </source>
</evidence>
<dbReference type="InterPro" id="IPR036188">
    <property type="entry name" value="FAD/NAD-bd_sf"/>
</dbReference>
<keyword evidence="12" id="KW-1185">Reference proteome</keyword>
<gene>
    <name evidence="11" type="ORF">O0S08_39900</name>
</gene>
<evidence type="ECO:0000313" key="12">
    <source>
        <dbReference type="Proteomes" id="UP001164459"/>
    </source>
</evidence>
<comment type="similarity">
    <text evidence="3 9">Belongs to the carotenoid/retinoid oxidoreductase family.</text>
</comment>
<dbReference type="InterPro" id="IPR002937">
    <property type="entry name" value="Amino_oxidase"/>
</dbReference>
<dbReference type="Pfam" id="PF01593">
    <property type="entry name" value="Amino_oxidase"/>
    <property type="match status" value="1"/>
</dbReference>
<name>A0ABY7GZE2_9BACT</name>
<evidence type="ECO:0000256" key="9">
    <source>
        <dbReference type="RuleBase" id="RU362075"/>
    </source>
</evidence>
<dbReference type="Gene3D" id="3.50.50.60">
    <property type="entry name" value="FAD/NAD(P)-binding domain"/>
    <property type="match status" value="2"/>
</dbReference>
<dbReference type="NCBIfam" id="TIGR02734">
    <property type="entry name" value="crtI_fam"/>
    <property type="match status" value="1"/>
</dbReference>
<evidence type="ECO:0000256" key="7">
    <source>
        <dbReference type="ARBA" id="ARBA00023002"/>
    </source>
</evidence>
<keyword evidence="5 9" id="KW-0125">Carotenoid biosynthesis</keyword>
<sequence length="509" mass="56976">MSEQDRVIVIGSGLGGLAAAIRLRARGHEVLVLEAMDQPGGRAAVFEQDGFSFDAGPTVVTASHLFDELFALVGRERRDYVQFVPVDPFYRVLFPDGSRFDYVGDEARILAQIEQFSPRDVDGYRRLAAQAREIFDIGYTELVDRPFDRFTDMLKIVPDLARLGCWRSMYEWVSRSIADERLRQVFTFQPLLIGGNPFRAPAIYALIHWLERKWGVEFALGGTTAIVQAMVRLLGELGVEVRVNAPVTEIEVEGGRATAVRTAAGERLECAAVVSNADPATVYTKLVARRHRRWNSDFLISRKKLSMGLFVGYFGADRTWPELAHHTIILGPRYRELLEDIFERKVLADDFSLYLHAPTRTDPNLAPPGCEAFYVLSPVPNTQAEGLDWDRLGEAYFAKIVDFLSEQHVPGLREHIVTRKHVTPRYFETTLRSYGGAAFGPEPRLTQSAYFRYHNTSEDVRGLYFVGAGTHPGAGMPGVLCSAKVLERVMPGPGRKGHVSLKNMRGAGR</sequence>
<evidence type="ECO:0000256" key="5">
    <source>
        <dbReference type="ARBA" id="ARBA00022746"/>
    </source>
</evidence>
<dbReference type="RefSeq" id="WP_269034732.1">
    <property type="nucleotide sequence ID" value="NZ_CP114040.1"/>
</dbReference>
<dbReference type="SUPFAM" id="SSF51905">
    <property type="entry name" value="FAD/NAD(P)-binding domain"/>
    <property type="match status" value="1"/>
</dbReference>
<dbReference type="PANTHER" id="PTHR43734">
    <property type="entry name" value="PHYTOENE DESATURASE"/>
    <property type="match status" value="1"/>
</dbReference>
<dbReference type="Proteomes" id="UP001164459">
    <property type="component" value="Chromosome"/>
</dbReference>